<dbReference type="EnsemblMetazoa" id="ASIC010215-RA">
    <property type="protein sequence ID" value="ASIC010215-PA"/>
    <property type="gene ID" value="ASIC010215"/>
</dbReference>
<evidence type="ECO:0000313" key="1">
    <source>
        <dbReference type="EMBL" id="KFB42508.1"/>
    </source>
</evidence>
<dbReference type="AlphaFoldDB" id="A0A084VX14"/>
<reference evidence="1 3" key="1">
    <citation type="journal article" date="2014" name="BMC Genomics">
        <title>Genome sequence of Anopheles sinensis provides insight into genetics basis of mosquito competence for malaria parasites.</title>
        <authorList>
            <person name="Zhou D."/>
            <person name="Zhang D."/>
            <person name="Ding G."/>
            <person name="Shi L."/>
            <person name="Hou Q."/>
            <person name="Ye Y."/>
            <person name="Xu Y."/>
            <person name="Zhou H."/>
            <person name="Xiong C."/>
            <person name="Li S."/>
            <person name="Yu J."/>
            <person name="Hong S."/>
            <person name="Yu X."/>
            <person name="Zou P."/>
            <person name="Chen C."/>
            <person name="Chang X."/>
            <person name="Wang W."/>
            <person name="Lv Y."/>
            <person name="Sun Y."/>
            <person name="Ma L."/>
            <person name="Shen B."/>
            <person name="Zhu C."/>
        </authorList>
    </citation>
    <scope>NUCLEOTIDE SEQUENCE [LARGE SCALE GENOMIC DNA]</scope>
</reference>
<name>A0A084VX14_ANOSI</name>
<dbReference type="VEuPathDB" id="VectorBase:ASIC010215"/>
<evidence type="ECO:0000313" key="2">
    <source>
        <dbReference type="EnsemblMetazoa" id="ASIC010215-PA"/>
    </source>
</evidence>
<gene>
    <name evidence="1" type="ORF">ZHAS_00010215</name>
</gene>
<dbReference type="EMBL" id="ATLV01017831">
    <property type="status" value="NOT_ANNOTATED_CDS"/>
    <property type="molecule type" value="Genomic_DNA"/>
</dbReference>
<dbReference type="Proteomes" id="UP000030765">
    <property type="component" value="Unassembled WGS sequence"/>
</dbReference>
<sequence length="72" mass="7899">MPENGFKFIAYGCHRVQTPSTNWCRNGKYAPNAQPQDRMPPPSTVFRMTDGLRAKHPLAADVVGPASMLLGV</sequence>
<reference evidence="2" key="2">
    <citation type="submission" date="2020-05" db="UniProtKB">
        <authorList>
            <consortium name="EnsemblMetazoa"/>
        </authorList>
    </citation>
    <scope>IDENTIFICATION</scope>
</reference>
<organism evidence="1">
    <name type="scientific">Anopheles sinensis</name>
    <name type="common">Mosquito</name>
    <dbReference type="NCBI Taxonomy" id="74873"/>
    <lineage>
        <taxon>Eukaryota</taxon>
        <taxon>Metazoa</taxon>
        <taxon>Ecdysozoa</taxon>
        <taxon>Arthropoda</taxon>
        <taxon>Hexapoda</taxon>
        <taxon>Insecta</taxon>
        <taxon>Pterygota</taxon>
        <taxon>Neoptera</taxon>
        <taxon>Endopterygota</taxon>
        <taxon>Diptera</taxon>
        <taxon>Nematocera</taxon>
        <taxon>Culicoidea</taxon>
        <taxon>Culicidae</taxon>
        <taxon>Anophelinae</taxon>
        <taxon>Anopheles</taxon>
    </lineage>
</organism>
<evidence type="ECO:0000313" key="3">
    <source>
        <dbReference type="Proteomes" id="UP000030765"/>
    </source>
</evidence>
<accession>A0A084VX14</accession>
<protein>
    <submittedName>
        <fullName evidence="1 2">Nitrogenase iron protein</fullName>
    </submittedName>
</protein>
<keyword evidence="3" id="KW-1185">Reference proteome</keyword>
<proteinExistence type="predicted"/>
<dbReference type="EMBL" id="KE525195">
    <property type="protein sequence ID" value="KFB42508.1"/>
    <property type="molecule type" value="Genomic_DNA"/>
</dbReference>